<evidence type="ECO:0000313" key="1">
    <source>
        <dbReference type="Proteomes" id="UP000887565"/>
    </source>
</evidence>
<sequence length="76" mass="8925">MRDPMWRVFTTSRSWRGKSLAEIKSMRRLISLFVILIKLLLKAQVPKKYSTAGEIIANANELEKYLYPADRKIRNV</sequence>
<accession>A0A915K977</accession>
<proteinExistence type="predicted"/>
<reference evidence="2" key="1">
    <citation type="submission" date="2022-11" db="UniProtKB">
        <authorList>
            <consortium name="WormBaseParasite"/>
        </authorList>
    </citation>
    <scope>IDENTIFICATION</scope>
</reference>
<dbReference type="AlphaFoldDB" id="A0A915K977"/>
<name>A0A915K977_ROMCU</name>
<protein>
    <submittedName>
        <fullName evidence="2">Uncharacterized protein</fullName>
    </submittedName>
</protein>
<dbReference type="Proteomes" id="UP000887565">
    <property type="component" value="Unplaced"/>
</dbReference>
<organism evidence="1 2">
    <name type="scientific">Romanomermis culicivorax</name>
    <name type="common">Nematode worm</name>
    <dbReference type="NCBI Taxonomy" id="13658"/>
    <lineage>
        <taxon>Eukaryota</taxon>
        <taxon>Metazoa</taxon>
        <taxon>Ecdysozoa</taxon>
        <taxon>Nematoda</taxon>
        <taxon>Enoplea</taxon>
        <taxon>Dorylaimia</taxon>
        <taxon>Mermithida</taxon>
        <taxon>Mermithoidea</taxon>
        <taxon>Mermithidae</taxon>
        <taxon>Romanomermis</taxon>
    </lineage>
</organism>
<dbReference type="WBParaSite" id="nRc.2.0.1.t34437-RA">
    <property type="protein sequence ID" value="nRc.2.0.1.t34437-RA"/>
    <property type="gene ID" value="nRc.2.0.1.g34437"/>
</dbReference>
<evidence type="ECO:0000313" key="2">
    <source>
        <dbReference type="WBParaSite" id="nRc.2.0.1.t34437-RA"/>
    </source>
</evidence>
<keyword evidence="1" id="KW-1185">Reference proteome</keyword>